<dbReference type="Proteomes" id="UP000243900">
    <property type="component" value="Unassembled WGS sequence"/>
</dbReference>
<dbReference type="PANTHER" id="PTHR40065:SF3">
    <property type="entry name" value="RNA-BINDING PROTEIN YHBY"/>
    <property type="match status" value="1"/>
</dbReference>
<dbReference type="InterPro" id="IPR051925">
    <property type="entry name" value="RNA-binding_domain"/>
</dbReference>
<dbReference type="SUPFAM" id="SSF75471">
    <property type="entry name" value="YhbY-like"/>
    <property type="match status" value="1"/>
</dbReference>
<feature type="region of interest" description="Disordered" evidence="3">
    <location>
        <begin position="54"/>
        <end position="83"/>
    </location>
</feature>
<organism evidence="5 6">
    <name type="scientific">Amnimonas aquatica</name>
    <dbReference type="NCBI Taxonomy" id="2094561"/>
    <lineage>
        <taxon>Bacteria</taxon>
        <taxon>Pseudomonadati</taxon>
        <taxon>Pseudomonadota</taxon>
        <taxon>Gammaproteobacteria</taxon>
        <taxon>Moraxellales</taxon>
        <taxon>Moraxellaceae</taxon>
        <taxon>Amnimonas</taxon>
    </lineage>
</organism>
<evidence type="ECO:0000313" key="5">
    <source>
        <dbReference type="EMBL" id="PQA52336.1"/>
    </source>
</evidence>
<evidence type="ECO:0000256" key="3">
    <source>
        <dbReference type="SAM" id="MobiDB-lite"/>
    </source>
</evidence>
<dbReference type="SMART" id="SM01103">
    <property type="entry name" value="CRS1_YhbY"/>
    <property type="match status" value="1"/>
</dbReference>
<dbReference type="OrthoDB" id="9797519at2"/>
<dbReference type="InterPro" id="IPR001890">
    <property type="entry name" value="RNA-binding_CRM"/>
</dbReference>
<dbReference type="GO" id="GO:0003723">
    <property type="term" value="F:RNA binding"/>
    <property type="evidence" value="ECO:0007669"/>
    <property type="project" value="UniProtKB-UniRule"/>
</dbReference>
<protein>
    <submittedName>
        <fullName evidence="5">Ribosome assembly RNA-binding protein YhbY</fullName>
    </submittedName>
</protein>
<evidence type="ECO:0000256" key="1">
    <source>
        <dbReference type="ARBA" id="ARBA00022884"/>
    </source>
</evidence>
<evidence type="ECO:0000259" key="4">
    <source>
        <dbReference type="PROSITE" id="PS51295"/>
    </source>
</evidence>
<accession>A0A2P6AVH2</accession>
<reference evidence="6" key="1">
    <citation type="submission" date="2018-02" db="EMBL/GenBank/DDBJ databases">
        <title>Genome sequencing of Solimonas sp. HR-BB.</title>
        <authorList>
            <person name="Lee Y."/>
            <person name="Jeon C.O."/>
        </authorList>
    </citation>
    <scope>NUCLEOTIDE SEQUENCE [LARGE SCALE GENOMIC DNA]</scope>
    <source>
        <strain evidence="6">HR-E</strain>
    </source>
</reference>
<sequence length="185" mass="19757">MLLHPGLAAAAELVIGDSGGHGIRGKIENKGKHLSRQARISPLLPETGTFCPPPCPSRPPRATTPGPAGPEYAAPCRNRGNPVSLSTAEKKRLRQIGHHLNPVVLLGGNGLTDAVLAEIDARLEDHELIKVRVGGEDREARQEAILEIARATQAEIAQTIGKLVLLYRPAKRPDPKLSNLLRAAT</sequence>
<keyword evidence="6" id="KW-1185">Reference proteome</keyword>
<dbReference type="InterPro" id="IPR035920">
    <property type="entry name" value="YhbY-like_sf"/>
</dbReference>
<evidence type="ECO:0000313" key="6">
    <source>
        <dbReference type="Proteomes" id="UP000243900"/>
    </source>
</evidence>
<dbReference type="AlphaFoldDB" id="A0A2P6AVH2"/>
<dbReference type="Gene3D" id="3.30.110.60">
    <property type="entry name" value="YhbY-like"/>
    <property type="match status" value="1"/>
</dbReference>
<keyword evidence="1 2" id="KW-0694">RNA-binding</keyword>
<dbReference type="Pfam" id="PF01985">
    <property type="entry name" value="CRS1_YhbY"/>
    <property type="match status" value="1"/>
</dbReference>
<feature type="domain" description="CRM" evidence="4">
    <location>
        <begin position="83"/>
        <end position="179"/>
    </location>
</feature>
<dbReference type="PANTHER" id="PTHR40065">
    <property type="entry name" value="RNA-BINDING PROTEIN YHBY"/>
    <property type="match status" value="1"/>
</dbReference>
<dbReference type="PROSITE" id="PS51295">
    <property type="entry name" value="CRM"/>
    <property type="match status" value="1"/>
</dbReference>
<feature type="compositionally biased region" description="Low complexity" evidence="3">
    <location>
        <begin position="60"/>
        <end position="70"/>
    </location>
</feature>
<name>A0A2P6AVH2_9GAMM</name>
<dbReference type="NCBIfam" id="TIGR00253">
    <property type="entry name" value="RNA_bind_YhbY"/>
    <property type="match status" value="1"/>
</dbReference>
<evidence type="ECO:0000256" key="2">
    <source>
        <dbReference type="PROSITE-ProRule" id="PRU00626"/>
    </source>
</evidence>
<dbReference type="EMBL" id="PTQZ01000002">
    <property type="protein sequence ID" value="PQA52336.1"/>
    <property type="molecule type" value="Genomic_DNA"/>
</dbReference>
<dbReference type="InterPro" id="IPR017924">
    <property type="entry name" value="RNA-binding_YhbY"/>
</dbReference>
<gene>
    <name evidence="5" type="primary">yhbY</name>
    <name evidence="5" type="ORF">C5O18_00160</name>
</gene>
<proteinExistence type="predicted"/>
<comment type="caution">
    <text evidence="5">The sequence shown here is derived from an EMBL/GenBank/DDBJ whole genome shotgun (WGS) entry which is preliminary data.</text>
</comment>